<proteinExistence type="predicted"/>
<gene>
    <name evidence="1" type="ORF">L1987_84573</name>
</gene>
<reference evidence="1 2" key="2">
    <citation type="journal article" date="2022" name="Mol. Ecol. Resour.">
        <title>The genomes of chicory, endive, great burdock and yacon provide insights into Asteraceae paleo-polyploidization history and plant inulin production.</title>
        <authorList>
            <person name="Fan W."/>
            <person name="Wang S."/>
            <person name="Wang H."/>
            <person name="Wang A."/>
            <person name="Jiang F."/>
            <person name="Liu H."/>
            <person name="Zhao H."/>
            <person name="Xu D."/>
            <person name="Zhang Y."/>
        </authorList>
    </citation>
    <scope>NUCLEOTIDE SEQUENCE [LARGE SCALE GENOMIC DNA]</scope>
    <source>
        <strain evidence="2">cv. Yunnan</strain>
        <tissue evidence="1">Leaves</tissue>
    </source>
</reference>
<dbReference type="EMBL" id="CM042045">
    <property type="protein sequence ID" value="KAI3684050.1"/>
    <property type="molecule type" value="Genomic_DNA"/>
</dbReference>
<accession>A0ACB8YJB3</accession>
<organism evidence="1 2">
    <name type="scientific">Smallanthus sonchifolius</name>
    <dbReference type="NCBI Taxonomy" id="185202"/>
    <lineage>
        <taxon>Eukaryota</taxon>
        <taxon>Viridiplantae</taxon>
        <taxon>Streptophyta</taxon>
        <taxon>Embryophyta</taxon>
        <taxon>Tracheophyta</taxon>
        <taxon>Spermatophyta</taxon>
        <taxon>Magnoliopsida</taxon>
        <taxon>eudicotyledons</taxon>
        <taxon>Gunneridae</taxon>
        <taxon>Pentapetalae</taxon>
        <taxon>asterids</taxon>
        <taxon>campanulids</taxon>
        <taxon>Asterales</taxon>
        <taxon>Asteraceae</taxon>
        <taxon>Asteroideae</taxon>
        <taxon>Heliantheae alliance</taxon>
        <taxon>Millerieae</taxon>
        <taxon>Smallanthus</taxon>
    </lineage>
</organism>
<sequence length="159" mass="17978">MGNGGLTWILLLNVYLFCRGLMECHRRGKCMRSEACLTQTSTGFGWGSQKFNPSKLTVPRIHDLSPVLDDPDTMEEMGEEDVPDFNITNAQKQAICNSLMKYGAVKADDQANWELGEWEFFQFQVKQLNIDPDTCVEDVDSDSNETAQFFKSQMQHGAP</sequence>
<dbReference type="Proteomes" id="UP001056120">
    <property type="component" value="Linkage Group LG28"/>
</dbReference>
<reference evidence="2" key="1">
    <citation type="journal article" date="2022" name="Mol. Ecol. Resour.">
        <title>The genomes of chicory, endive, great burdock and yacon provide insights into Asteraceae palaeo-polyploidization history and plant inulin production.</title>
        <authorList>
            <person name="Fan W."/>
            <person name="Wang S."/>
            <person name="Wang H."/>
            <person name="Wang A."/>
            <person name="Jiang F."/>
            <person name="Liu H."/>
            <person name="Zhao H."/>
            <person name="Xu D."/>
            <person name="Zhang Y."/>
        </authorList>
    </citation>
    <scope>NUCLEOTIDE SEQUENCE [LARGE SCALE GENOMIC DNA]</scope>
    <source>
        <strain evidence="2">cv. Yunnan</strain>
    </source>
</reference>
<evidence type="ECO:0000313" key="2">
    <source>
        <dbReference type="Proteomes" id="UP001056120"/>
    </source>
</evidence>
<comment type="caution">
    <text evidence="1">The sequence shown here is derived from an EMBL/GenBank/DDBJ whole genome shotgun (WGS) entry which is preliminary data.</text>
</comment>
<name>A0ACB8YJB3_9ASTR</name>
<evidence type="ECO:0000313" key="1">
    <source>
        <dbReference type="EMBL" id="KAI3684050.1"/>
    </source>
</evidence>
<keyword evidence="2" id="KW-1185">Reference proteome</keyword>
<protein>
    <submittedName>
        <fullName evidence="1">Uncharacterized protein</fullName>
    </submittedName>
</protein>